<name>A0ABR3SL42_9PEZI</name>
<dbReference type="Proteomes" id="UP001521116">
    <property type="component" value="Unassembled WGS sequence"/>
</dbReference>
<feature type="compositionally biased region" description="Low complexity" evidence="1">
    <location>
        <begin position="107"/>
        <end position="124"/>
    </location>
</feature>
<feature type="compositionally biased region" description="Polar residues" evidence="1">
    <location>
        <begin position="752"/>
        <end position="761"/>
    </location>
</feature>
<evidence type="ECO:0000313" key="3">
    <source>
        <dbReference type="Proteomes" id="UP001521116"/>
    </source>
</evidence>
<feature type="region of interest" description="Disordered" evidence="1">
    <location>
        <begin position="1199"/>
        <end position="1232"/>
    </location>
</feature>
<feature type="region of interest" description="Disordered" evidence="1">
    <location>
        <begin position="375"/>
        <end position="633"/>
    </location>
</feature>
<feature type="region of interest" description="Disordered" evidence="1">
    <location>
        <begin position="1037"/>
        <end position="1075"/>
    </location>
</feature>
<feature type="compositionally biased region" description="Low complexity" evidence="1">
    <location>
        <begin position="773"/>
        <end position="788"/>
    </location>
</feature>
<feature type="compositionally biased region" description="Polar residues" evidence="1">
    <location>
        <begin position="609"/>
        <end position="632"/>
    </location>
</feature>
<evidence type="ECO:0000256" key="1">
    <source>
        <dbReference type="SAM" id="MobiDB-lite"/>
    </source>
</evidence>
<proteinExistence type="predicted"/>
<feature type="compositionally biased region" description="Basic residues" evidence="1">
    <location>
        <begin position="84"/>
        <end position="94"/>
    </location>
</feature>
<accession>A0ABR3SL42</accession>
<comment type="caution">
    <text evidence="2">The sequence shown here is derived from an EMBL/GenBank/DDBJ whole genome shotgun (WGS) entry which is preliminary data.</text>
</comment>
<evidence type="ECO:0000313" key="2">
    <source>
        <dbReference type="EMBL" id="KAL1623355.1"/>
    </source>
</evidence>
<reference evidence="2 3" key="1">
    <citation type="submission" date="2024-02" db="EMBL/GenBank/DDBJ databases">
        <title>De novo assembly and annotation of 12 fungi associated with fruit tree decline syndrome in Ontario, Canada.</title>
        <authorList>
            <person name="Sulman M."/>
            <person name="Ellouze W."/>
            <person name="Ilyukhin E."/>
        </authorList>
    </citation>
    <scope>NUCLEOTIDE SEQUENCE [LARGE SCALE GENOMIC DNA]</scope>
    <source>
        <strain evidence="2 3">M1-105</strain>
    </source>
</reference>
<feature type="compositionally biased region" description="Basic and acidic residues" evidence="1">
    <location>
        <begin position="95"/>
        <end position="104"/>
    </location>
</feature>
<organism evidence="2 3">
    <name type="scientific">Neofusicoccum ribis</name>
    <dbReference type="NCBI Taxonomy" id="45134"/>
    <lineage>
        <taxon>Eukaryota</taxon>
        <taxon>Fungi</taxon>
        <taxon>Dikarya</taxon>
        <taxon>Ascomycota</taxon>
        <taxon>Pezizomycotina</taxon>
        <taxon>Dothideomycetes</taxon>
        <taxon>Dothideomycetes incertae sedis</taxon>
        <taxon>Botryosphaeriales</taxon>
        <taxon>Botryosphaeriaceae</taxon>
        <taxon>Neofusicoccum</taxon>
    </lineage>
</organism>
<feature type="region of interest" description="Disordered" evidence="1">
    <location>
        <begin position="293"/>
        <end position="335"/>
    </location>
</feature>
<feature type="compositionally biased region" description="Polar residues" evidence="1">
    <location>
        <begin position="514"/>
        <end position="526"/>
    </location>
</feature>
<feature type="region of interest" description="Disordered" evidence="1">
    <location>
        <begin position="726"/>
        <end position="789"/>
    </location>
</feature>
<gene>
    <name evidence="2" type="ORF">SLS56_008296</name>
</gene>
<feature type="region of interest" description="Disordered" evidence="1">
    <location>
        <begin position="879"/>
        <end position="963"/>
    </location>
</feature>
<feature type="region of interest" description="Disordered" evidence="1">
    <location>
        <begin position="1297"/>
        <end position="1381"/>
    </location>
</feature>
<feature type="region of interest" description="Disordered" evidence="1">
    <location>
        <begin position="648"/>
        <end position="683"/>
    </location>
</feature>
<feature type="compositionally biased region" description="Polar residues" evidence="1">
    <location>
        <begin position="427"/>
        <end position="451"/>
    </location>
</feature>
<dbReference type="EMBL" id="JAJVDC020000120">
    <property type="protein sequence ID" value="KAL1623355.1"/>
    <property type="molecule type" value="Genomic_DNA"/>
</dbReference>
<keyword evidence="3" id="KW-1185">Reference proteome</keyword>
<feature type="compositionally biased region" description="Basic and acidic residues" evidence="1">
    <location>
        <begin position="293"/>
        <end position="308"/>
    </location>
</feature>
<protein>
    <submittedName>
        <fullName evidence="2">Uncharacterized protein</fullName>
    </submittedName>
</protein>
<sequence>MTRPGTDPQFDGVAENLLEAVNAQKPSGGEASMDTLFLNTSKANRKKHRNPSAFDAINPPAPWSERDVELENDLAAMGIEGHPRKAPPARRTRNSTRDSSKEPPARPTSAASASTTTTSHRPPAWYSGRHPRDEELLAGSALSDVRSEPLPHGAPAENVGNLAGTSIVKPAQTNLFPAEEALIEKALRRLPRAKYDRDDNVVGLAELIGGMKQRCRILDTFDEDVLAATAQPDAEGKDVRDHREKDIELAQAWHPVMQNNMKGFFEEHPAVNSKAWKQRKQKEKMAIARAAKEKQAAAKAEEARKAAQSEEPLVSTEPVPEQTEPLEETATPAGKKRAVAFKTPTLETIIADKLGDTEMADAVARNRVVHHRISPTSIGSHRLGHTSYEDGEDEVSTQIPKSPGRKSSWKSDEETIQRPRSFEKSVNETTRNSNGAERNTAGSQESNSVDGNSKHKSDNRISANVTKTYAGRRSLLPDPADEPVSPETVTKRSSSEFSENSEEESSIAKRLRSASISVRQSQSPRGSKSFDIGDPESSGSDTSPRRSQDGLPQSQLGIPNYAAAATTASGIAKGSQRDENSHEVVTAAESHSPEEQDSGLPLAAILFSSDRTTPENNTNGLEQSDLTASTASEPIKSLHALRSTAPALTSTKLPVPEPSSSLSGYITSNNDKAPDNQAKNLFSDNGATLNYTADNAVNEPQPQLSPTQNASEADTAIDRSTDLASMLFPSNSASPEPTAANIPDKRRLDPSITHTALSTADSPVDINADRFGSSNPPFSSSSSAPEGSHQLAIDIQEPDSNDPDTDNNWADAAINAAAEAIDSHKVEIPDGVQEPSTESGWEQMRDGMELPDFTFVAAADADRLAGNPPGVEAEVAGDSDTVMEAPGTEGGGDSATTAHVDTGVEGMSGDGESSTHRTTAWLDQQARAEGLPRRNPRVLEGSEDSPIALDSDEEDGGVASPSIDVALKPSLTSVLVKAESHGDKMDLDTPSSYTRDAAEGFVHVPIPGTGSSDSPFILVDDDEERSIEIAPFTKPTATLAASPVHTPNEPVAQRTRPAEPSKPNIEATRANQQPPDLEMATVHNPFDEIYGPGSGLNATGDPVGALKAVMARYRLNHDTLPAGVRRAVEYGSNVESRGTDKAARDPAHAPVVSRPELKLDPYEGPVAALKAAIASNQPSPTEDLRRVQSSRRAELIRASRRSEGGKVGNQPVGVPSAGSSASTWPGLDPYTDPAAELKAATARNCHDSDGPSNGIRGTVTFRPTHVAAGLSGNDQSEVGSLLLEHTAMTTAPTVEVAETEHDDQSQVSSSMKRKCNSNASQSIAVEADRTPVTPGEMFEAEGSPGMSHVIGDGSADSPVMLDSDDEGDGDGGGPKSNPASA</sequence>
<feature type="compositionally biased region" description="Basic and acidic residues" evidence="1">
    <location>
        <begin position="409"/>
        <end position="426"/>
    </location>
</feature>
<feature type="region of interest" description="Disordered" evidence="1">
    <location>
        <begin position="25"/>
        <end position="130"/>
    </location>
</feature>
<feature type="compositionally biased region" description="Polar residues" evidence="1">
    <location>
        <begin position="1305"/>
        <end position="1323"/>
    </location>
</feature>